<dbReference type="PROSITE" id="PS51762">
    <property type="entry name" value="GH16_2"/>
    <property type="match status" value="1"/>
</dbReference>
<dbReference type="InterPro" id="IPR050546">
    <property type="entry name" value="Glycosyl_Hydrlase_16"/>
</dbReference>
<dbReference type="InterPro" id="IPR013320">
    <property type="entry name" value="ConA-like_dom_sf"/>
</dbReference>
<dbReference type="EMBL" id="JBHUFB010000007">
    <property type="protein sequence ID" value="MFD1811398.1"/>
    <property type="molecule type" value="Genomic_DNA"/>
</dbReference>
<dbReference type="PANTHER" id="PTHR10963:SF60">
    <property type="entry name" value="GRAM-NEGATIVE BACTERIA-BINDING PROTEIN 1-RELATED"/>
    <property type="match status" value="1"/>
</dbReference>
<feature type="domain" description="GH16" evidence="2">
    <location>
        <begin position="55"/>
        <end position="294"/>
    </location>
</feature>
<evidence type="ECO:0000259" key="2">
    <source>
        <dbReference type="PROSITE" id="PS51762"/>
    </source>
</evidence>
<dbReference type="GO" id="GO:0016787">
    <property type="term" value="F:hydrolase activity"/>
    <property type="evidence" value="ECO:0007669"/>
    <property type="project" value="UniProtKB-KW"/>
</dbReference>
<proteinExistence type="predicted"/>
<sequence>MSPRSARSALATARPLRVAAAALAVTACAACTIPTDNPTGRAGAAAVPELCGERGVPGGVPVPVGDLPGWTQIFTDDFDRCDLGADWGPYSGQPGGNPNSRWDEPMVDVSGGAMTLKSERTGGEWVTGGVSNYPVTQQYGRWEIRMRADRSDDISYHMLLWPKSENWPPEIDFAESISGERTQMDGWVHWVDATGERQKAQATVRGDFSDWHTVGVEWAPGVIRYLLDGAVWAEVRSDAMIPDEPMWLGLQAEAGACERRADWGMMPCSESSPNQPDSVDVQIDWVAVYAPDRSQLDALDAAAPAPGAVQMTEAG</sequence>
<dbReference type="SUPFAM" id="SSF49899">
    <property type="entry name" value="Concanavalin A-like lectins/glucanases"/>
    <property type="match status" value="1"/>
</dbReference>
<dbReference type="Gene3D" id="2.60.120.200">
    <property type="match status" value="1"/>
</dbReference>
<gene>
    <name evidence="3" type="ORF">ACFSJG_04170</name>
</gene>
<feature type="signal peptide" evidence="1">
    <location>
        <begin position="1"/>
        <end position="29"/>
    </location>
</feature>
<keyword evidence="4" id="KW-1185">Reference proteome</keyword>
<keyword evidence="1" id="KW-0732">Signal</keyword>
<dbReference type="PROSITE" id="PS51257">
    <property type="entry name" value="PROKAR_LIPOPROTEIN"/>
    <property type="match status" value="1"/>
</dbReference>
<evidence type="ECO:0000313" key="3">
    <source>
        <dbReference type="EMBL" id="MFD1811398.1"/>
    </source>
</evidence>
<feature type="chain" id="PRO_5047069649" evidence="1">
    <location>
        <begin position="30"/>
        <end position="315"/>
    </location>
</feature>
<dbReference type="Proteomes" id="UP001597286">
    <property type="component" value="Unassembled WGS sequence"/>
</dbReference>
<organism evidence="3 4">
    <name type="scientific">Rhodococcus gannanensis</name>
    <dbReference type="NCBI Taxonomy" id="1960308"/>
    <lineage>
        <taxon>Bacteria</taxon>
        <taxon>Bacillati</taxon>
        <taxon>Actinomycetota</taxon>
        <taxon>Actinomycetes</taxon>
        <taxon>Mycobacteriales</taxon>
        <taxon>Nocardiaceae</taxon>
        <taxon>Rhodococcus</taxon>
    </lineage>
</organism>
<dbReference type="PANTHER" id="PTHR10963">
    <property type="entry name" value="GLYCOSYL HYDROLASE-RELATED"/>
    <property type="match status" value="1"/>
</dbReference>
<comment type="caution">
    <text evidence="3">The sequence shown here is derived from an EMBL/GenBank/DDBJ whole genome shotgun (WGS) entry which is preliminary data.</text>
</comment>
<dbReference type="InterPro" id="IPR000757">
    <property type="entry name" value="Beta-glucanase-like"/>
</dbReference>
<name>A0ABW4NZY6_9NOCA</name>
<dbReference type="Pfam" id="PF00722">
    <property type="entry name" value="Glyco_hydro_16"/>
    <property type="match status" value="1"/>
</dbReference>
<evidence type="ECO:0000313" key="4">
    <source>
        <dbReference type="Proteomes" id="UP001597286"/>
    </source>
</evidence>
<protein>
    <submittedName>
        <fullName evidence="3">Glycoside hydrolase family 16 protein</fullName>
    </submittedName>
</protein>
<evidence type="ECO:0000256" key="1">
    <source>
        <dbReference type="SAM" id="SignalP"/>
    </source>
</evidence>
<keyword evidence="3" id="KW-0378">Hydrolase</keyword>
<dbReference type="CDD" id="cd00413">
    <property type="entry name" value="Glyco_hydrolase_16"/>
    <property type="match status" value="1"/>
</dbReference>
<reference evidence="4" key="1">
    <citation type="journal article" date="2019" name="Int. J. Syst. Evol. Microbiol.">
        <title>The Global Catalogue of Microorganisms (GCM) 10K type strain sequencing project: providing services to taxonomists for standard genome sequencing and annotation.</title>
        <authorList>
            <consortium name="The Broad Institute Genomics Platform"/>
            <consortium name="The Broad Institute Genome Sequencing Center for Infectious Disease"/>
            <person name="Wu L."/>
            <person name="Ma J."/>
        </authorList>
    </citation>
    <scope>NUCLEOTIDE SEQUENCE [LARGE SCALE GENOMIC DNA]</scope>
    <source>
        <strain evidence="4">DT72</strain>
    </source>
</reference>
<dbReference type="RefSeq" id="WP_378483947.1">
    <property type="nucleotide sequence ID" value="NZ_JBHUFB010000007.1"/>
</dbReference>
<accession>A0ABW4NZY6</accession>